<comment type="caution">
    <text evidence="2">The sequence shown here is derived from an EMBL/GenBank/DDBJ whole genome shotgun (WGS) entry which is preliminary data.</text>
</comment>
<evidence type="ECO:0000313" key="3">
    <source>
        <dbReference type="Proteomes" id="UP001287286"/>
    </source>
</evidence>
<dbReference type="EMBL" id="JAWRVI010000211">
    <property type="protein sequence ID" value="KAK4071556.1"/>
    <property type="molecule type" value="Genomic_DNA"/>
</dbReference>
<protein>
    <submittedName>
        <fullName evidence="2">Uncharacterized protein</fullName>
    </submittedName>
</protein>
<evidence type="ECO:0000313" key="2">
    <source>
        <dbReference type="EMBL" id="KAK4071556.1"/>
    </source>
</evidence>
<keyword evidence="3" id="KW-1185">Reference proteome</keyword>
<accession>A0ABR0BE54</accession>
<gene>
    <name evidence="2" type="ORF">Purlil1_13381</name>
</gene>
<evidence type="ECO:0000256" key="1">
    <source>
        <dbReference type="SAM" id="MobiDB-lite"/>
    </source>
</evidence>
<name>A0ABR0BE54_PURLI</name>
<dbReference type="Proteomes" id="UP001287286">
    <property type="component" value="Unassembled WGS sequence"/>
</dbReference>
<reference evidence="2 3" key="1">
    <citation type="journal article" date="2024" name="Microbiol. Resour. Announc.">
        <title>Genome annotations for the ascomycete fungi Trichoderma harzianum, Trichoderma aggressivum, and Purpureocillium lilacinum.</title>
        <authorList>
            <person name="Beijen E.P.W."/>
            <person name="Ohm R.A."/>
        </authorList>
    </citation>
    <scope>NUCLEOTIDE SEQUENCE [LARGE SCALE GENOMIC DNA]</scope>
    <source>
        <strain evidence="2 3">CBS 150709</strain>
    </source>
</reference>
<feature type="compositionally biased region" description="Low complexity" evidence="1">
    <location>
        <begin position="63"/>
        <end position="75"/>
    </location>
</feature>
<feature type="region of interest" description="Disordered" evidence="1">
    <location>
        <begin position="119"/>
        <end position="138"/>
    </location>
</feature>
<organism evidence="2 3">
    <name type="scientific">Purpureocillium lilacinum</name>
    <name type="common">Paecilomyces lilacinus</name>
    <dbReference type="NCBI Taxonomy" id="33203"/>
    <lineage>
        <taxon>Eukaryota</taxon>
        <taxon>Fungi</taxon>
        <taxon>Dikarya</taxon>
        <taxon>Ascomycota</taxon>
        <taxon>Pezizomycotina</taxon>
        <taxon>Sordariomycetes</taxon>
        <taxon>Hypocreomycetidae</taxon>
        <taxon>Hypocreales</taxon>
        <taxon>Ophiocordycipitaceae</taxon>
        <taxon>Purpureocillium</taxon>
    </lineage>
</organism>
<feature type="region of interest" description="Disordered" evidence="1">
    <location>
        <begin position="53"/>
        <end position="75"/>
    </location>
</feature>
<sequence length="277" mass="30225">MNTEANSPTLSTTSHELESPLSPSIYLELDTSAGASAIEGRIIPLAPSSTCLLDTPSRDAEMTSSDHSSNGTTSSASVHETLDVFLMPLEFLPCSDVGITCADLPSSEFDWSAALHAATTSPSDGATTGLRSGRPRSNTRVFRARHTKRSSRRRQCKIYGVAATVELGDDALEEVLVFTWNPASRRWQGPGKLEVRDLVEYIKGRVTKNGRRRLNSSVMYGTYKRVAVSARKGSIQLRFDGGSEAWESRCQGGKMRTGLGRLKRMLHGEATWVEISQ</sequence>
<proteinExistence type="predicted"/>